<dbReference type="Proteomes" id="UP000285875">
    <property type="component" value="Chromosome"/>
</dbReference>
<proteinExistence type="predicted"/>
<protein>
    <submittedName>
        <fullName evidence="1">Uncharacterized protein</fullName>
    </submittedName>
</protein>
<reference evidence="2" key="1">
    <citation type="submission" date="2017-12" db="EMBL/GenBank/DDBJ databases">
        <title>Whole genome sequencing of Acidipropionibacterium jensenii strains JS279 and JS280.</title>
        <authorList>
            <person name="Deptula P."/>
            <person name="Laine P."/>
            <person name="Smolander O.-P."/>
            <person name="Paulin L."/>
            <person name="Auvinen P."/>
            <person name="Varmanen P."/>
        </authorList>
    </citation>
    <scope>NUCLEOTIDE SEQUENCE [LARGE SCALE GENOMIC DNA]</scope>
    <source>
        <strain evidence="2">JS280</strain>
    </source>
</reference>
<evidence type="ECO:0000313" key="2">
    <source>
        <dbReference type="Proteomes" id="UP000285875"/>
    </source>
</evidence>
<dbReference type="KEGG" id="aji:C0Z10_06160"/>
<accession>A0A3Q9UDX3</accession>
<sequence>MAPSHDSRSPMTPPDALWVGGLVRRALADHGLASHLEQADDLATARVLDGHGTEWPLAALVGRLRRQHIRSEWPNAVDDHVRLLLVADRHPAQPPLSRQECESQLRCQLRAEALDPGVDLSYARRFAPGILEVLSLAGPQGVVVMTSGMIQRQSVDVDDAFSLGRRNTDAEPVGERFQVEGPIWGLTGDSPFLASRVMNMALLSAEIIGPAPQGIAFAIPNRSLVLYTVMSGDSWRRQATDLIRACETTLTADDVRHPGGLLSSEIFYWSPDNRIESLGGRQVDPQGQLTLHIRPAAGFMRHMGIPERS</sequence>
<gene>
    <name evidence="1" type="ORF">C0Z10_06160</name>
</gene>
<name>A0A3Q9UDX3_9ACTN</name>
<evidence type="ECO:0000313" key="1">
    <source>
        <dbReference type="EMBL" id="AZZ39399.1"/>
    </source>
</evidence>
<dbReference type="EMBL" id="CP025570">
    <property type="protein sequence ID" value="AZZ39399.1"/>
    <property type="molecule type" value="Genomic_DNA"/>
</dbReference>
<organism evidence="1 2">
    <name type="scientific">Acidipropionibacterium jensenii</name>
    <dbReference type="NCBI Taxonomy" id="1749"/>
    <lineage>
        <taxon>Bacteria</taxon>
        <taxon>Bacillati</taxon>
        <taxon>Actinomycetota</taxon>
        <taxon>Actinomycetes</taxon>
        <taxon>Propionibacteriales</taxon>
        <taxon>Propionibacteriaceae</taxon>
        <taxon>Acidipropionibacterium</taxon>
    </lineage>
</organism>
<dbReference type="AlphaFoldDB" id="A0A3Q9UDX3"/>
<dbReference type="RefSeq" id="WP_097798796.1">
    <property type="nucleotide sequence ID" value="NZ_CP025570.1"/>
</dbReference>